<reference evidence="2" key="1">
    <citation type="submission" date="2021-05" db="EMBL/GenBank/DDBJ databases">
        <authorList>
            <person name="Alioto T."/>
            <person name="Alioto T."/>
            <person name="Gomez Garrido J."/>
        </authorList>
    </citation>
    <scope>NUCLEOTIDE SEQUENCE</scope>
</reference>
<proteinExistence type="predicted"/>
<evidence type="ECO:0000313" key="2">
    <source>
        <dbReference type="EMBL" id="CAG6733369.1"/>
    </source>
</evidence>
<evidence type="ECO:0000256" key="1">
    <source>
        <dbReference type="SAM" id="MobiDB-lite"/>
    </source>
</evidence>
<organism evidence="2">
    <name type="scientific">Cacopsylla melanoneura</name>
    <dbReference type="NCBI Taxonomy" id="428564"/>
    <lineage>
        <taxon>Eukaryota</taxon>
        <taxon>Metazoa</taxon>
        <taxon>Ecdysozoa</taxon>
        <taxon>Arthropoda</taxon>
        <taxon>Hexapoda</taxon>
        <taxon>Insecta</taxon>
        <taxon>Pterygota</taxon>
        <taxon>Neoptera</taxon>
        <taxon>Paraneoptera</taxon>
        <taxon>Hemiptera</taxon>
        <taxon>Sternorrhyncha</taxon>
        <taxon>Psylloidea</taxon>
        <taxon>Psyllidae</taxon>
        <taxon>Psyllinae</taxon>
        <taxon>Cacopsylla</taxon>
    </lineage>
</organism>
<feature type="region of interest" description="Disordered" evidence="1">
    <location>
        <begin position="94"/>
        <end position="119"/>
    </location>
</feature>
<name>A0A8D8YQS8_9HEMI</name>
<accession>A0A8D8YQS8</accession>
<sequence length="119" mass="14285">MSVTRYIDSRYIDKVSFICFNFLTKVCFTSVKQTKRVGVLGKEKDQRRRICLTKYPEKLHFLIFSERRKKNENFRSSVNCILGTWKLFAHLKGHKETKGRNSQQEKRSKRMVEEKKSKF</sequence>
<dbReference type="AlphaFoldDB" id="A0A8D8YQS8"/>
<protein>
    <submittedName>
        <fullName evidence="2">Uncharacterized protein</fullName>
    </submittedName>
</protein>
<dbReference type="EMBL" id="HBUF01389607">
    <property type="protein sequence ID" value="CAG6733369.1"/>
    <property type="molecule type" value="Transcribed_RNA"/>
</dbReference>